<name>A0AAD5NGA6_ACENE</name>
<gene>
    <name evidence="2" type="ORF">LWI28_025793</name>
</gene>
<evidence type="ECO:0000313" key="2">
    <source>
        <dbReference type="EMBL" id="KAI9154399.1"/>
    </source>
</evidence>
<dbReference type="GO" id="GO:0003924">
    <property type="term" value="F:GTPase activity"/>
    <property type="evidence" value="ECO:0007669"/>
    <property type="project" value="InterPro"/>
</dbReference>
<dbReference type="Pfam" id="PF00009">
    <property type="entry name" value="GTP_EFTU"/>
    <property type="match status" value="1"/>
</dbReference>
<dbReference type="EMBL" id="JAJSOW010000108">
    <property type="protein sequence ID" value="KAI9154399.1"/>
    <property type="molecule type" value="Genomic_DNA"/>
</dbReference>
<dbReference type="Proteomes" id="UP001064489">
    <property type="component" value="Chromosome 11"/>
</dbReference>
<dbReference type="AlphaFoldDB" id="A0AAD5NGA6"/>
<dbReference type="InterPro" id="IPR000795">
    <property type="entry name" value="T_Tr_GTP-bd_dom"/>
</dbReference>
<dbReference type="SUPFAM" id="SSF53067">
    <property type="entry name" value="Actin-like ATPase domain"/>
    <property type="match status" value="1"/>
</dbReference>
<dbReference type="GO" id="GO:0005525">
    <property type="term" value="F:GTP binding"/>
    <property type="evidence" value="ECO:0007669"/>
    <property type="project" value="InterPro"/>
</dbReference>
<dbReference type="GO" id="GO:0045727">
    <property type="term" value="P:positive regulation of translation"/>
    <property type="evidence" value="ECO:0007669"/>
    <property type="project" value="TreeGrafter"/>
</dbReference>
<dbReference type="SUPFAM" id="SSF52540">
    <property type="entry name" value="P-loop containing nucleoside triphosphate hydrolases"/>
    <property type="match status" value="1"/>
</dbReference>
<keyword evidence="3" id="KW-1185">Reference proteome</keyword>
<dbReference type="InterPro" id="IPR027417">
    <property type="entry name" value="P-loop_NTPase"/>
</dbReference>
<dbReference type="Gene3D" id="3.30.420.40">
    <property type="match status" value="1"/>
</dbReference>
<dbReference type="PANTHER" id="PTHR43512">
    <property type="entry name" value="TRANSLATION FACTOR GUF1-RELATED"/>
    <property type="match status" value="1"/>
</dbReference>
<comment type="caution">
    <text evidence="2">The sequence shown here is derived from an EMBL/GenBank/DDBJ whole genome shotgun (WGS) entry which is preliminary data.</text>
</comment>
<sequence length="188" mass="21766">MKLIFSICREPFVSLGVALLFHRLKRVVLENGVCELMHLWIIAHIDHGKSTLADRLLELTRTIRRGHGEPQYLDKLQKLRLRIEDPPRRKHMVYIGGAVLAGITKELIEVEGDGMADVVFRCIQEMGIDNMMLYQDIVLSGGSTMYPGLPSRYYLNSFLVFFLTMRSSHNNVIRFIYSLHRLIGFRYI</sequence>
<evidence type="ECO:0000313" key="3">
    <source>
        <dbReference type="Proteomes" id="UP001064489"/>
    </source>
</evidence>
<reference evidence="2" key="2">
    <citation type="submission" date="2023-02" db="EMBL/GenBank/DDBJ databases">
        <authorList>
            <person name="Swenson N.G."/>
            <person name="Wegrzyn J.L."/>
            <person name="Mcevoy S.L."/>
        </authorList>
    </citation>
    <scope>NUCLEOTIDE SEQUENCE</scope>
    <source>
        <strain evidence="2">91603</strain>
        <tissue evidence="2">Leaf</tissue>
    </source>
</reference>
<dbReference type="PANTHER" id="PTHR43512:SF7">
    <property type="entry name" value="TRANSLATION FACTOR GUF1, MITOCHONDRIAL"/>
    <property type="match status" value="1"/>
</dbReference>
<organism evidence="2 3">
    <name type="scientific">Acer negundo</name>
    <name type="common">Box elder</name>
    <dbReference type="NCBI Taxonomy" id="4023"/>
    <lineage>
        <taxon>Eukaryota</taxon>
        <taxon>Viridiplantae</taxon>
        <taxon>Streptophyta</taxon>
        <taxon>Embryophyta</taxon>
        <taxon>Tracheophyta</taxon>
        <taxon>Spermatophyta</taxon>
        <taxon>Magnoliopsida</taxon>
        <taxon>eudicotyledons</taxon>
        <taxon>Gunneridae</taxon>
        <taxon>Pentapetalae</taxon>
        <taxon>rosids</taxon>
        <taxon>malvids</taxon>
        <taxon>Sapindales</taxon>
        <taxon>Sapindaceae</taxon>
        <taxon>Hippocastanoideae</taxon>
        <taxon>Acereae</taxon>
        <taxon>Acer</taxon>
    </lineage>
</organism>
<proteinExistence type="predicted"/>
<reference evidence="2" key="1">
    <citation type="journal article" date="2022" name="Plant J.">
        <title>Strategies of tolerance reflected in two North American maple genomes.</title>
        <authorList>
            <person name="McEvoy S.L."/>
            <person name="Sezen U.U."/>
            <person name="Trouern-Trend A."/>
            <person name="McMahon S.M."/>
            <person name="Schaberg P.G."/>
            <person name="Yang J."/>
            <person name="Wegrzyn J.L."/>
            <person name="Swenson N.G."/>
        </authorList>
    </citation>
    <scope>NUCLEOTIDE SEQUENCE</scope>
    <source>
        <strain evidence="2">91603</strain>
    </source>
</reference>
<protein>
    <recommendedName>
        <fullName evidence="1">Tr-type G domain-containing protein</fullName>
    </recommendedName>
</protein>
<evidence type="ECO:0000259" key="1">
    <source>
        <dbReference type="Pfam" id="PF00009"/>
    </source>
</evidence>
<accession>A0AAD5NGA6</accession>
<dbReference type="Gene3D" id="3.40.50.300">
    <property type="entry name" value="P-loop containing nucleotide triphosphate hydrolases"/>
    <property type="match status" value="1"/>
</dbReference>
<dbReference type="GO" id="GO:0097177">
    <property type="term" value="F:mitochondrial ribosome binding"/>
    <property type="evidence" value="ECO:0007669"/>
    <property type="project" value="TreeGrafter"/>
</dbReference>
<dbReference type="InterPro" id="IPR006297">
    <property type="entry name" value="EF-4"/>
</dbReference>
<dbReference type="GO" id="GO:0005739">
    <property type="term" value="C:mitochondrion"/>
    <property type="evidence" value="ECO:0007669"/>
    <property type="project" value="TreeGrafter"/>
</dbReference>
<feature type="domain" description="Tr-type G" evidence="1">
    <location>
        <begin position="37"/>
        <end position="77"/>
    </location>
</feature>
<dbReference type="InterPro" id="IPR043129">
    <property type="entry name" value="ATPase_NBD"/>
</dbReference>